<dbReference type="Proteomes" id="UP000031668">
    <property type="component" value="Unassembled WGS sequence"/>
</dbReference>
<proteinExistence type="predicted"/>
<gene>
    <name evidence="1" type="ORF">RF11_01119</name>
</gene>
<dbReference type="AlphaFoldDB" id="A0A0C2MY72"/>
<sequence>MVRRNSLSNKYISSRGLPPVTYKWVHKARLDVLSTRSSIHKRHILDEGYSLSCSQWAQEQESLRHILNKYIIPKQLQTVRHDTIFNKLANLVVRTEETVIRVNKDCQYNDSYRPDLLIQNNGLSTG</sequence>
<organism evidence="1 2">
    <name type="scientific">Thelohanellus kitauei</name>
    <name type="common">Myxosporean</name>
    <dbReference type="NCBI Taxonomy" id="669202"/>
    <lineage>
        <taxon>Eukaryota</taxon>
        <taxon>Metazoa</taxon>
        <taxon>Cnidaria</taxon>
        <taxon>Myxozoa</taxon>
        <taxon>Myxosporea</taxon>
        <taxon>Bivalvulida</taxon>
        <taxon>Platysporina</taxon>
        <taxon>Myxobolidae</taxon>
        <taxon>Thelohanellus</taxon>
    </lineage>
</organism>
<name>A0A0C2MY72_THEKT</name>
<dbReference type="OrthoDB" id="8195432at2759"/>
<protein>
    <submittedName>
        <fullName evidence="1">Uncharacterized protein</fullName>
    </submittedName>
</protein>
<evidence type="ECO:0000313" key="1">
    <source>
        <dbReference type="EMBL" id="KII72276.1"/>
    </source>
</evidence>
<keyword evidence="2" id="KW-1185">Reference proteome</keyword>
<comment type="caution">
    <text evidence="1">The sequence shown here is derived from an EMBL/GenBank/DDBJ whole genome shotgun (WGS) entry which is preliminary data.</text>
</comment>
<dbReference type="EMBL" id="JWZT01001311">
    <property type="protein sequence ID" value="KII72276.1"/>
    <property type="molecule type" value="Genomic_DNA"/>
</dbReference>
<accession>A0A0C2MY72</accession>
<reference evidence="1 2" key="1">
    <citation type="journal article" date="2014" name="Genome Biol. Evol.">
        <title>The genome of the myxosporean Thelohanellus kitauei shows adaptations to nutrient acquisition within its fish host.</title>
        <authorList>
            <person name="Yang Y."/>
            <person name="Xiong J."/>
            <person name="Zhou Z."/>
            <person name="Huo F."/>
            <person name="Miao W."/>
            <person name="Ran C."/>
            <person name="Liu Y."/>
            <person name="Zhang J."/>
            <person name="Feng J."/>
            <person name="Wang M."/>
            <person name="Wang M."/>
            <person name="Wang L."/>
            <person name="Yao B."/>
        </authorList>
    </citation>
    <scope>NUCLEOTIDE SEQUENCE [LARGE SCALE GENOMIC DNA]</scope>
    <source>
        <strain evidence="1">Wuqing</strain>
    </source>
</reference>
<evidence type="ECO:0000313" key="2">
    <source>
        <dbReference type="Proteomes" id="UP000031668"/>
    </source>
</evidence>